<reference evidence="2 3" key="1">
    <citation type="journal article" date="2010" name="Proc. Natl. Acad. Sci. U.S.A.">
        <title>Enigmatic, ultrasmall, uncultivated Archaea.</title>
        <authorList>
            <person name="Baker B.J."/>
            <person name="Comolli L.R."/>
            <person name="Dick G.J."/>
            <person name="Hauser L.J."/>
            <person name="Hyatt D."/>
            <person name="Dill B.D."/>
            <person name="Land M.L."/>
            <person name="Verberkmoes N.C."/>
            <person name="Hettich R.L."/>
            <person name="Banfield J.F."/>
        </authorList>
    </citation>
    <scope>NUCLEOTIDE SEQUENCE [LARGE SCALE GENOMIC DNA]</scope>
</reference>
<evidence type="ECO:0000259" key="1">
    <source>
        <dbReference type="Pfam" id="PF10102"/>
    </source>
</evidence>
<dbReference type="Proteomes" id="UP000009375">
    <property type="component" value="Unassembled WGS sequence"/>
</dbReference>
<dbReference type="Pfam" id="PF10102">
    <property type="entry name" value="DUF2341"/>
    <property type="match status" value="1"/>
</dbReference>
<dbReference type="AlphaFoldDB" id="D2EFN9"/>
<proteinExistence type="predicted"/>
<dbReference type="InterPro" id="IPR018765">
    <property type="entry name" value="DUF2341"/>
</dbReference>
<dbReference type="EMBL" id="GG730047">
    <property type="protein sequence ID" value="EEZ92849.1"/>
    <property type="molecule type" value="Genomic_DNA"/>
</dbReference>
<evidence type="ECO:0000313" key="2">
    <source>
        <dbReference type="EMBL" id="EEZ92849.1"/>
    </source>
</evidence>
<accession>D2EFN9</accession>
<name>D2EFN9_PARA4</name>
<feature type="domain" description="DUF2341" evidence="1">
    <location>
        <begin position="18"/>
        <end position="112"/>
    </location>
</feature>
<sequence length="144" mass="15782">MVNASSSVYSSYAASNLQNVEFFYYNGRIIPSWLAQYNSSYAIWWLKVESIPSGSSITVYMGFAPTSTNLFNTVNDGEAPQLSSTYAEYDDGYNIFPFYSNFHGTSLNTSKFSIGMPGGSSPTQLGTYSVNNGLTIKVILHGIL</sequence>
<evidence type="ECO:0000313" key="3">
    <source>
        <dbReference type="Proteomes" id="UP000009375"/>
    </source>
</evidence>
<gene>
    <name evidence="2" type="ORF">BJBARM4_0560</name>
</gene>
<organism evidence="2 3">
    <name type="scientific">Candidatus Parvarchaeum acidiphilum ARMAN-4</name>
    <dbReference type="NCBI Taxonomy" id="662760"/>
    <lineage>
        <taxon>Archaea</taxon>
        <taxon>Candidatus Parvarchaeota</taxon>
        <taxon>Candidatus Parvarchaeum</taxon>
    </lineage>
</organism>
<protein>
    <submittedName>
        <fullName evidence="2">Conserved hypothetical membrane associated protein</fullName>
    </submittedName>
</protein>